<evidence type="ECO:0000313" key="3">
    <source>
        <dbReference type="EMBL" id="PWJ43751.1"/>
    </source>
</evidence>
<dbReference type="Proteomes" id="UP000245535">
    <property type="component" value="Unassembled WGS sequence"/>
</dbReference>
<proteinExistence type="predicted"/>
<dbReference type="InterPro" id="IPR016161">
    <property type="entry name" value="Ald_DH/histidinol_DH"/>
</dbReference>
<protein>
    <submittedName>
        <fullName evidence="3">NADP-dependent aldehyde dehydrogenase</fullName>
    </submittedName>
</protein>
<dbReference type="InterPro" id="IPR016163">
    <property type="entry name" value="Ald_DH_C"/>
</dbReference>
<gene>
    <name evidence="3" type="ORF">BC781_10197</name>
</gene>
<reference evidence="3 4" key="1">
    <citation type="submission" date="2018-03" db="EMBL/GenBank/DDBJ databases">
        <title>Genomic Encyclopedia of Archaeal and Bacterial Type Strains, Phase II (KMG-II): from individual species to whole genera.</title>
        <authorList>
            <person name="Goeker M."/>
        </authorList>
    </citation>
    <scope>NUCLEOTIDE SEQUENCE [LARGE SCALE GENOMIC DNA]</scope>
    <source>
        <strain evidence="3 4">DSM 28229</strain>
    </source>
</reference>
<feature type="domain" description="Aldehyde dehydrogenase" evidence="2">
    <location>
        <begin position="10"/>
        <end position="447"/>
    </location>
</feature>
<name>A0A315ZDY7_SEDFL</name>
<dbReference type="SUPFAM" id="SSF53720">
    <property type="entry name" value="ALDH-like"/>
    <property type="match status" value="1"/>
</dbReference>
<dbReference type="EMBL" id="QGDO01000001">
    <property type="protein sequence ID" value="PWJ43751.1"/>
    <property type="molecule type" value="Genomic_DNA"/>
</dbReference>
<dbReference type="PANTHER" id="PTHR43353">
    <property type="entry name" value="SUCCINATE-SEMIALDEHYDE DEHYDROGENASE, MITOCHONDRIAL"/>
    <property type="match status" value="1"/>
</dbReference>
<dbReference type="GO" id="GO:0016620">
    <property type="term" value="F:oxidoreductase activity, acting on the aldehyde or oxo group of donors, NAD or NADP as acceptor"/>
    <property type="evidence" value="ECO:0007669"/>
    <property type="project" value="InterPro"/>
</dbReference>
<sequence length="504" mass="54886">MLQDTPITTTALKVSPSSEAEMIQAVKDAQEAFGILKEKTKEEIAEFLDTIAYEILALGDDLIAVAMEESNLPSARLTAERGRTMNQLKMFASVVREGSWVDAVIDLPDPNRSPLPKPDLRKMSRPIGPVVVFGASNFPLAFSTAGGDTASALASGNPVIVKAHEGHLKTDQLVSKAIERAIEKCDFPKGTFTSLVGKDFSLAQSLIMQDEVKAVAFTGSYFGGKAIYDMVQKRTEPIPVFAEMGSTNPVLLLPKELEINAQSWAEKLAQSINLGAGQFCTNPGLILAVQTPVVEQFLESLEAEFKKNIPNTMLNEKISKHYTKGREALLSNEEVELITDSDQSATELQGQPSLAKVDGKSFVNNKALKEEVFGPLSLIVLCENEEELKEVINSLEGQLTATIIGTEEDIKINTDAIILLESRVGRLIFNGVPTGVEVGYAMQHGGPFPSTTDSRFTSVGMDALKRFVRPVCYQDSPEAFLPKALQLSNPLNIWQKVDGKLKKN</sequence>
<dbReference type="InterPro" id="IPR016162">
    <property type="entry name" value="Ald_DH_N"/>
</dbReference>
<keyword evidence="4" id="KW-1185">Reference proteome</keyword>
<dbReference type="InterPro" id="IPR044151">
    <property type="entry name" value="ALDH_KGSADH"/>
</dbReference>
<dbReference type="InterPro" id="IPR015590">
    <property type="entry name" value="Aldehyde_DH_dom"/>
</dbReference>
<dbReference type="CDD" id="cd07129">
    <property type="entry name" value="ALDH_KGSADH"/>
    <property type="match status" value="1"/>
</dbReference>
<organism evidence="3 4">
    <name type="scientific">Sediminitomix flava</name>
    <dbReference type="NCBI Taxonomy" id="379075"/>
    <lineage>
        <taxon>Bacteria</taxon>
        <taxon>Pseudomonadati</taxon>
        <taxon>Bacteroidota</taxon>
        <taxon>Cytophagia</taxon>
        <taxon>Cytophagales</taxon>
        <taxon>Flammeovirgaceae</taxon>
        <taxon>Sediminitomix</taxon>
    </lineage>
</organism>
<evidence type="ECO:0000313" key="4">
    <source>
        <dbReference type="Proteomes" id="UP000245535"/>
    </source>
</evidence>
<dbReference type="PANTHER" id="PTHR43353:SF3">
    <property type="entry name" value="ALDEHYDE DEHYDROGENASE-RELATED"/>
    <property type="match status" value="1"/>
</dbReference>
<keyword evidence="1" id="KW-0560">Oxidoreductase</keyword>
<dbReference type="Pfam" id="PF00171">
    <property type="entry name" value="Aldedh"/>
    <property type="match status" value="1"/>
</dbReference>
<evidence type="ECO:0000256" key="1">
    <source>
        <dbReference type="ARBA" id="ARBA00023002"/>
    </source>
</evidence>
<dbReference type="AlphaFoldDB" id="A0A315ZDY7"/>
<dbReference type="InterPro" id="IPR050740">
    <property type="entry name" value="Aldehyde_DH_Superfamily"/>
</dbReference>
<comment type="caution">
    <text evidence="3">The sequence shown here is derived from an EMBL/GenBank/DDBJ whole genome shotgun (WGS) entry which is preliminary data.</text>
</comment>
<evidence type="ECO:0000259" key="2">
    <source>
        <dbReference type="Pfam" id="PF00171"/>
    </source>
</evidence>
<dbReference type="Gene3D" id="3.40.309.10">
    <property type="entry name" value="Aldehyde Dehydrogenase, Chain A, domain 2"/>
    <property type="match status" value="1"/>
</dbReference>
<accession>A0A315ZDY7</accession>
<dbReference type="Gene3D" id="3.40.605.10">
    <property type="entry name" value="Aldehyde Dehydrogenase, Chain A, domain 1"/>
    <property type="match status" value="2"/>
</dbReference>